<reference evidence="2 3" key="1">
    <citation type="journal article" date="2005" name="Nature">
        <title>The genome of the social amoeba Dictyostelium discoideum.</title>
        <authorList>
            <consortium name="The Dictyostelium discoideum Sequencing Consortium"/>
            <person name="Eichinger L."/>
            <person name="Pachebat J.A."/>
            <person name="Glockner G."/>
            <person name="Rajandream M.A."/>
            <person name="Sucgang R."/>
            <person name="Berriman M."/>
            <person name="Song J."/>
            <person name="Olsen R."/>
            <person name="Szafranski K."/>
            <person name="Xu Q."/>
            <person name="Tunggal B."/>
            <person name="Kummerfeld S."/>
            <person name="Madera M."/>
            <person name="Konfortov B.A."/>
            <person name="Rivero F."/>
            <person name="Bankier A.T."/>
            <person name="Lehmann R."/>
            <person name="Hamlin N."/>
            <person name="Davies R."/>
            <person name="Gaudet P."/>
            <person name="Fey P."/>
            <person name="Pilcher K."/>
            <person name="Chen G."/>
            <person name="Saunders D."/>
            <person name="Sodergren E."/>
            <person name="Davis P."/>
            <person name="Kerhornou A."/>
            <person name="Nie X."/>
            <person name="Hall N."/>
            <person name="Anjard C."/>
            <person name="Hemphill L."/>
            <person name="Bason N."/>
            <person name="Farbrother P."/>
            <person name="Desany B."/>
            <person name="Just E."/>
            <person name="Morio T."/>
            <person name="Rost R."/>
            <person name="Churcher C."/>
            <person name="Cooper J."/>
            <person name="Haydock S."/>
            <person name="van Driessche N."/>
            <person name="Cronin A."/>
            <person name="Goodhead I."/>
            <person name="Muzny D."/>
            <person name="Mourier T."/>
            <person name="Pain A."/>
            <person name="Lu M."/>
            <person name="Harper D."/>
            <person name="Lindsay R."/>
            <person name="Hauser H."/>
            <person name="James K."/>
            <person name="Quiles M."/>
            <person name="Madan Babu M."/>
            <person name="Saito T."/>
            <person name="Buchrieser C."/>
            <person name="Wardroper A."/>
            <person name="Felder M."/>
            <person name="Thangavelu M."/>
            <person name="Johnson D."/>
            <person name="Knights A."/>
            <person name="Loulseged H."/>
            <person name="Mungall K."/>
            <person name="Oliver K."/>
            <person name="Price C."/>
            <person name="Quail M.A."/>
            <person name="Urushihara H."/>
            <person name="Hernandez J."/>
            <person name="Rabbinowitsch E."/>
            <person name="Steffen D."/>
            <person name="Sanders M."/>
            <person name="Ma J."/>
            <person name="Kohara Y."/>
            <person name="Sharp S."/>
            <person name="Simmonds M."/>
            <person name="Spiegler S."/>
            <person name="Tivey A."/>
            <person name="Sugano S."/>
            <person name="White B."/>
            <person name="Walker D."/>
            <person name="Woodward J."/>
            <person name="Winckler T."/>
            <person name="Tanaka Y."/>
            <person name="Shaulsky G."/>
            <person name="Schleicher M."/>
            <person name="Weinstock G."/>
            <person name="Rosenthal A."/>
            <person name="Cox E.C."/>
            <person name="Chisholm R.L."/>
            <person name="Gibbs R."/>
            <person name="Loomis W.F."/>
            <person name="Platzer M."/>
            <person name="Kay R.R."/>
            <person name="Williams J."/>
            <person name="Dear P.H."/>
            <person name="Noegel A.A."/>
            <person name="Barrell B."/>
            <person name="Kuspa A."/>
        </authorList>
    </citation>
    <scope>NUCLEOTIDE SEQUENCE [LARGE SCALE GENOMIC DNA]</scope>
    <source>
        <strain evidence="2 3">AX4</strain>
    </source>
</reference>
<dbReference type="InParanoid" id="Q54TD4"/>
<evidence type="ECO:0000313" key="3">
    <source>
        <dbReference type="Proteomes" id="UP000002195"/>
    </source>
</evidence>
<dbReference type="FunCoup" id="Q54TD4">
    <property type="interactions" value="435"/>
</dbReference>
<dbReference type="AlphaFoldDB" id="Q54TD4"/>
<accession>Q54TD4</accession>
<gene>
    <name evidence="2" type="ORF">DDB_G0281847</name>
</gene>
<dbReference type="EMBL" id="AAFI02000043">
    <property type="protein sequence ID" value="EAL66483.1"/>
    <property type="molecule type" value="Genomic_DNA"/>
</dbReference>
<dbReference type="eggNOG" id="ENOG502RIQF">
    <property type="taxonomic scope" value="Eukaryota"/>
</dbReference>
<keyword evidence="1" id="KW-0472">Membrane</keyword>
<dbReference type="HOGENOM" id="CLU_2563215_0_0_1"/>
<dbReference type="dictyBase" id="DDB_G0281847"/>
<keyword evidence="1" id="KW-0812">Transmembrane</keyword>
<dbReference type="SMR" id="Q54TD4"/>
<evidence type="ECO:0000256" key="1">
    <source>
        <dbReference type="SAM" id="Phobius"/>
    </source>
</evidence>
<dbReference type="PaxDb" id="44689-DDB0204243"/>
<feature type="transmembrane region" description="Helical" evidence="1">
    <location>
        <begin position="61"/>
        <end position="80"/>
    </location>
</feature>
<dbReference type="GeneID" id="8623268"/>
<keyword evidence="3" id="KW-1185">Reference proteome</keyword>
<dbReference type="RefSeq" id="XP_640455.1">
    <property type="nucleotide sequence ID" value="XM_635363.1"/>
</dbReference>
<protein>
    <submittedName>
        <fullName evidence="2">Uncharacterized protein</fullName>
    </submittedName>
</protein>
<name>Q54TD4_DICDI</name>
<dbReference type="VEuPathDB" id="AmoebaDB:DDB_G0281847"/>
<dbReference type="KEGG" id="ddi:DDB_G0281847"/>
<organism evidence="2 3">
    <name type="scientific">Dictyostelium discoideum</name>
    <name type="common">Social amoeba</name>
    <dbReference type="NCBI Taxonomy" id="44689"/>
    <lineage>
        <taxon>Eukaryota</taxon>
        <taxon>Amoebozoa</taxon>
        <taxon>Evosea</taxon>
        <taxon>Eumycetozoa</taxon>
        <taxon>Dictyostelia</taxon>
        <taxon>Dictyosteliales</taxon>
        <taxon>Dictyosteliaceae</taxon>
        <taxon>Dictyostelium</taxon>
    </lineage>
</organism>
<proteinExistence type="predicted"/>
<sequence>MCILKSAPPTNIQLVRTYRSLLRKASNELKYTNFEYFRLRLNNSFKEPVEDDYEKFRKYQVCYIIYLFIYLFIYFVFFFFKK</sequence>
<dbReference type="OMA" id="NNAFKEP"/>
<comment type="caution">
    <text evidence="2">The sequence shown here is derived from an EMBL/GenBank/DDBJ whole genome shotgun (WGS) entry which is preliminary data.</text>
</comment>
<dbReference type="Proteomes" id="UP000002195">
    <property type="component" value="Unassembled WGS sequence"/>
</dbReference>
<evidence type="ECO:0000313" key="2">
    <source>
        <dbReference type="EMBL" id="EAL66483.1"/>
    </source>
</evidence>
<keyword evidence="1" id="KW-1133">Transmembrane helix</keyword>